<dbReference type="Proteomes" id="UP000199403">
    <property type="component" value="Unassembled WGS sequence"/>
</dbReference>
<name>A0A1H7BIB8_9BACT</name>
<dbReference type="RefSeq" id="WP_092178391.1">
    <property type="nucleotide sequence ID" value="NZ_FNZH01000010.1"/>
</dbReference>
<evidence type="ECO:0000313" key="1">
    <source>
        <dbReference type="EMBL" id="SEJ73980.1"/>
    </source>
</evidence>
<protein>
    <submittedName>
        <fullName evidence="1">Uncharacterized protein</fullName>
    </submittedName>
</protein>
<dbReference type="EMBL" id="FNZH01000010">
    <property type="protein sequence ID" value="SEJ73980.1"/>
    <property type="molecule type" value="Genomic_DNA"/>
</dbReference>
<dbReference type="OrthoDB" id="833919at2"/>
<organism evidence="1 2">
    <name type="scientific">Cyclobacterium xiamenense</name>
    <dbReference type="NCBI Taxonomy" id="1297121"/>
    <lineage>
        <taxon>Bacteria</taxon>
        <taxon>Pseudomonadati</taxon>
        <taxon>Bacteroidota</taxon>
        <taxon>Cytophagia</taxon>
        <taxon>Cytophagales</taxon>
        <taxon>Cyclobacteriaceae</taxon>
        <taxon>Cyclobacterium</taxon>
    </lineage>
</organism>
<accession>A0A1H7BIB8</accession>
<keyword evidence="2" id="KW-1185">Reference proteome</keyword>
<gene>
    <name evidence="1" type="ORF">SAMN05192553_110101</name>
</gene>
<proteinExistence type="predicted"/>
<evidence type="ECO:0000313" key="2">
    <source>
        <dbReference type="Proteomes" id="UP000199403"/>
    </source>
</evidence>
<sequence length="436" mass="49301">MRGIIGALLCYFFVFGSLRAQGNLTERSTLYFLVGSSGSTIRDFNEMLAEKGITPLRGGYRTIGIGYQYRLTDFILGFELLQNNGSNSYFREYRTDHRTTRFYLNVGYSLTQEGRFQLIHYMSLGSGYLNFQMLRDERRVDDLNAFLEQPAQGFLIRKHDIQRGSGNLGGFLTEIGFQFGYDIPLPGLEENMGLMGKFGYSFSPFAGAWNLNGITFDNLQSGAFLRLGAALSMPDQNLFFPDAGIGVHFFYGRNFRSPDRLNSYFVENGWNPLEQAPYNLGIKIMGENRSRMYGVDVFNLGTSGEAGPTHRHTLNSVRVYGNYGYQLFKRRNLELGATLGLGYGNLRYSLEHTAKPDFPLLFEEPDFDGYLRSSGLMSKSEVAVSYALPVFNNTFRLVYSAHVGYEVPLSRYRLGELTMANYMSGPYVQLGFGLRP</sequence>
<dbReference type="STRING" id="1416801.SAMN05192553_110101"/>
<reference evidence="2" key="1">
    <citation type="submission" date="2016-10" db="EMBL/GenBank/DDBJ databases">
        <authorList>
            <person name="Varghese N."/>
            <person name="Submissions S."/>
        </authorList>
    </citation>
    <scope>NUCLEOTIDE SEQUENCE [LARGE SCALE GENOMIC DNA]</scope>
    <source>
        <strain evidence="2">IBRC-M 10761</strain>
    </source>
</reference>
<dbReference type="AlphaFoldDB" id="A0A1H7BIB8"/>